<reference evidence="1" key="1">
    <citation type="submission" date="2020-03" db="EMBL/GenBank/DDBJ databases">
        <title>A transcriptome and proteome of the tick Rhipicephalus microplus shaped by the genetic composition of its hosts and developmental stage.</title>
        <authorList>
            <person name="Garcia G.R."/>
            <person name="Ribeiro J.M.C."/>
            <person name="Maruyama S.R."/>
            <person name="Gardinasse L.G."/>
            <person name="Nelson K."/>
            <person name="Ferreira B.R."/>
            <person name="Andrade T.G."/>
            <person name="Santos I.K.F.M."/>
        </authorList>
    </citation>
    <scope>NUCLEOTIDE SEQUENCE</scope>
    <source>
        <strain evidence="1">NSGR</strain>
        <tissue evidence="1">Salivary glands</tissue>
    </source>
</reference>
<dbReference type="AlphaFoldDB" id="A0A6G5AJ13"/>
<dbReference type="EMBL" id="GIKN01007963">
    <property type="protein sequence ID" value="NIE50236.1"/>
    <property type="molecule type" value="Transcribed_RNA"/>
</dbReference>
<accession>A0A6G5AJ13</accession>
<evidence type="ECO:0000313" key="1">
    <source>
        <dbReference type="EMBL" id="NIE50236.1"/>
    </source>
</evidence>
<protein>
    <submittedName>
        <fullName evidence="1">Putative tick transposon</fullName>
    </submittedName>
</protein>
<sequence length="111" mass="12847">MSVDISDHLPIFCFLPCSKKFKRSTFSYRLIDETTIALFRSLISEISWESELLEIDPNKAYNSFFDKMIAGYDNAFPQHSVTKLSKKLGNHGLMLRLSRKLKKISNVPHIH</sequence>
<proteinExistence type="predicted"/>
<name>A0A6G5AJ13_RHIMP</name>
<organism evidence="1">
    <name type="scientific">Rhipicephalus microplus</name>
    <name type="common">Cattle tick</name>
    <name type="synonym">Boophilus microplus</name>
    <dbReference type="NCBI Taxonomy" id="6941"/>
    <lineage>
        <taxon>Eukaryota</taxon>
        <taxon>Metazoa</taxon>
        <taxon>Ecdysozoa</taxon>
        <taxon>Arthropoda</taxon>
        <taxon>Chelicerata</taxon>
        <taxon>Arachnida</taxon>
        <taxon>Acari</taxon>
        <taxon>Parasitiformes</taxon>
        <taxon>Ixodida</taxon>
        <taxon>Ixodoidea</taxon>
        <taxon>Ixodidae</taxon>
        <taxon>Rhipicephalinae</taxon>
        <taxon>Rhipicephalus</taxon>
        <taxon>Boophilus</taxon>
    </lineage>
</organism>